<keyword evidence="2" id="KW-0812">Transmembrane</keyword>
<organism evidence="3 4">
    <name type="scientific">Candidatus Magasanikbacteria bacterium CG10_big_fil_rev_8_21_14_0_10_43_6</name>
    <dbReference type="NCBI Taxonomy" id="1974650"/>
    <lineage>
        <taxon>Bacteria</taxon>
        <taxon>Candidatus Magasanikiibacteriota</taxon>
    </lineage>
</organism>
<evidence type="ECO:0000313" key="4">
    <source>
        <dbReference type="Proteomes" id="UP000229362"/>
    </source>
</evidence>
<reference evidence="4" key="1">
    <citation type="submission" date="2017-09" db="EMBL/GenBank/DDBJ databases">
        <title>Depth-based differentiation of microbial function through sediment-hosted aquifers and enrichment of novel symbionts in the deep terrestrial subsurface.</title>
        <authorList>
            <person name="Probst A.J."/>
            <person name="Ladd B."/>
            <person name="Jarett J.K."/>
            <person name="Geller-Mcgrath D.E."/>
            <person name="Sieber C.M.K."/>
            <person name="Emerson J.B."/>
            <person name="Anantharaman K."/>
            <person name="Thomas B.C."/>
            <person name="Malmstrom R."/>
            <person name="Stieglmeier M."/>
            <person name="Klingl A."/>
            <person name="Woyke T."/>
            <person name="Ryan C.M."/>
            <person name="Banfield J.F."/>
        </authorList>
    </citation>
    <scope>NUCLEOTIDE SEQUENCE [LARGE SCALE GENOMIC DNA]</scope>
</reference>
<dbReference type="AlphaFoldDB" id="A0A2M6VZZ3"/>
<dbReference type="EMBL" id="PFBZ01000212">
    <property type="protein sequence ID" value="PIT86119.1"/>
    <property type="molecule type" value="Genomic_DNA"/>
</dbReference>
<sequence length="122" mass="13536">MIATKSATGKKPPIKSGSSIHDPLQKELHDLRKSVDELHKDVRKLAPPHPVKHALILFSQGALKGLGFIFGTTFIAAVTVFLFQKILQTEQAQVWINDHITNVIEESITNTVGHIDPRNLIQ</sequence>
<evidence type="ECO:0000256" key="2">
    <source>
        <dbReference type="SAM" id="Phobius"/>
    </source>
</evidence>
<comment type="caution">
    <text evidence="3">The sequence shown here is derived from an EMBL/GenBank/DDBJ whole genome shotgun (WGS) entry which is preliminary data.</text>
</comment>
<evidence type="ECO:0000313" key="3">
    <source>
        <dbReference type="EMBL" id="PIT86119.1"/>
    </source>
</evidence>
<name>A0A2M6VZZ3_9BACT</name>
<protein>
    <submittedName>
        <fullName evidence="3">Uncharacterized protein</fullName>
    </submittedName>
</protein>
<keyword evidence="2" id="KW-1133">Transmembrane helix</keyword>
<dbReference type="Proteomes" id="UP000229362">
    <property type="component" value="Unassembled WGS sequence"/>
</dbReference>
<proteinExistence type="predicted"/>
<gene>
    <name evidence="3" type="ORF">COU33_04925</name>
</gene>
<feature type="transmembrane region" description="Helical" evidence="2">
    <location>
        <begin position="65"/>
        <end position="83"/>
    </location>
</feature>
<keyword evidence="2" id="KW-0472">Membrane</keyword>
<evidence type="ECO:0000256" key="1">
    <source>
        <dbReference type="SAM" id="MobiDB-lite"/>
    </source>
</evidence>
<accession>A0A2M6VZZ3</accession>
<feature type="region of interest" description="Disordered" evidence="1">
    <location>
        <begin position="1"/>
        <end position="23"/>
    </location>
</feature>